<dbReference type="InParanoid" id="T1HDG1"/>
<dbReference type="Pfam" id="PF00665">
    <property type="entry name" value="rve"/>
    <property type="match status" value="1"/>
</dbReference>
<dbReference type="EMBL" id="ACPB03010899">
    <property type="status" value="NOT_ANNOTATED_CDS"/>
    <property type="molecule type" value="Genomic_DNA"/>
</dbReference>
<dbReference type="PROSITE" id="PS50994">
    <property type="entry name" value="INTEGRASE"/>
    <property type="match status" value="1"/>
</dbReference>
<sequence length="243" mass="27077">MGGSTDSNATIQKIRETIARFGIPKVLVSDNGPQFTSQAFQDFCSINGIRALKTTTFNSVSGPLVRAININKQFVQPNERKNTYFIKSNHGECRSRKNVGAILGNISKTDTTTVNISGISIKESVTKLPSIVNGPTIFCFTLGRKIEVHTAPVFSAIAGNLFMDFECVVLGTNTPASVAHLRNLRANFLGTRELDHGYLPNHSQRYHVFYHHYVSSSQVSWRTVPPHLCRYELYGHFNMSYFA</sequence>
<dbReference type="EnsemblMetazoa" id="RPRC002078-RA">
    <property type="protein sequence ID" value="RPRC002078-PA"/>
    <property type="gene ID" value="RPRC002078"/>
</dbReference>
<dbReference type="InterPro" id="IPR012337">
    <property type="entry name" value="RNaseH-like_sf"/>
</dbReference>
<dbReference type="EMBL" id="ACPB03010898">
    <property type="status" value="NOT_ANNOTATED_CDS"/>
    <property type="molecule type" value="Genomic_DNA"/>
</dbReference>
<dbReference type="AlphaFoldDB" id="T1HDG1"/>
<dbReference type="GO" id="GO:0003676">
    <property type="term" value="F:nucleic acid binding"/>
    <property type="evidence" value="ECO:0007669"/>
    <property type="project" value="InterPro"/>
</dbReference>
<dbReference type="Proteomes" id="UP000015103">
    <property type="component" value="Unassembled WGS sequence"/>
</dbReference>
<dbReference type="GO" id="GO:0015074">
    <property type="term" value="P:DNA integration"/>
    <property type="evidence" value="ECO:0007669"/>
    <property type="project" value="InterPro"/>
</dbReference>
<dbReference type="EMBL" id="ACPB03010901">
    <property type="status" value="NOT_ANNOTATED_CDS"/>
    <property type="molecule type" value="Genomic_DNA"/>
</dbReference>
<proteinExistence type="predicted"/>
<dbReference type="InterPro" id="IPR036397">
    <property type="entry name" value="RNaseH_sf"/>
</dbReference>
<dbReference type="STRING" id="13249.T1HDG1"/>
<dbReference type="InterPro" id="IPR001584">
    <property type="entry name" value="Integrase_cat-core"/>
</dbReference>
<dbReference type="InterPro" id="IPR050951">
    <property type="entry name" value="Retrovirus_Pol_polyprotein"/>
</dbReference>
<dbReference type="HOGENOM" id="CLU_1143801_0_0_1"/>
<dbReference type="Gene3D" id="3.30.420.10">
    <property type="entry name" value="Ribonuclease H-like superfamily/Ribonuclease H"/>
    <property type="match status" value="1"/>
</dbReference>
<evidence type="ECO:0000313" key="1">
    <source>
        <dbReference type="EnsemblMetazoa" id="RPRC002078-PA"/>
    </source>
</evidence>
<organism evidence="1 2">
    <name type="scientific">Rhodnius prolixus</name>
    <name type="common">Triatomid bug</name>
    <dbReference type="NCBI Taxonomy" id="13249"/>
    <lineage>
        <taxon>Eukaryota</taxon>
        <taxon>Metazoa</taxon>
        <taxon>Ecdysozoa</taxon>
        <taxon>Arthropoda</taxon>
        <taxon>Hexapoda</taxon>
        <taxon>Insecta</taxon>
        <taxon>Pterygota</taxon>
        <taxon>Neoptera</taxon>
        <taxon>Paraneoptera</taxon>
        <taxon>Hemiptera</taxon>
        <taxon>Heteroptera</taxon>
        <taxon>Panheteroptera</taxon>
        <taxon>Cimicomorpha</taxon>
        <taxon>Reduviidae</taxon>
        <taxon>Triatominae</taxon>
        <taxon>Rhodnius</taxon>
    </lineage>
</organism>
<accession>T1HDG1</accession>
<dbReference type="SUPFAM" id="SSF53098">
    <property type="entry name" value="Ribonuclease H-like"/>
    <property type="match status" value="1"/>
</dbReference>
<dbReference type="EMBL" id="ACPB03010900">
    <property type="status" value="NOT_ANNOTATED_CDS"/>
    <property type="molecule type" value="Genomic_DNA"/>
</dbReference>
<dbReference type="PANTHER" id="PTHR37984:SF5">
    <property type="entry name" value="PROTEIN NYNRIN-LIKE"/>
    <property type="match status" value="1"/>
</dbReference>
<dbReference type="VEuPathDB" id="VectorBase:RPRC002078"/>
<name>T1HDG1_RHOPR</name>
<evidence type="ECO:0000313" key="2">
    <source>
        <dbReference type="Proteomes" id="UP000015103"/>
    </source>
</evidence>
<reference evidence="1" key="1">
    <citation type="submission" date="2015-05" db="UniProtKB">
        <authorList>
            <consortium name="EnsemblMetazoa"/>
        </authorList>
    </citation>
    <scope>IDENTIFICATION</scope>
</reference>
<keyword evidence="2" id="KW-1185">Reference proteome</keyword>
<protein>
    <submittedName>
        <fullName evidence="1">Integrase catalytic domain-containing protein</fullName>
    </submittedName>
</protein>
<dbReference type="PANTHER" id="PTHR37984">
    <property type="entry name" value="PROTEIN CBG26694"/>
    <property type="match status" value="1"/>
</dbReference>